<dbReference type="Proteomes" id="UP000485367">
    <property type="component" value="Unassembled WGS sequence"/>
</dbReference>
<gene>
    <name evidence="1" type="ORF">BWY43_00025</name>
</gene>
<protein>
    <submittedName>
        <fullName evidence="1">Uncharacterized protein</fullName>
    </submittedName>
</protein>
<dbReference type="AlphaFoldDB" id="A0A1V5SG00"/>
<accession>A0A1V5SG00</accession>
<proteinExistence type="predicted"/>
<comment type="caution">
    <text evidence="1">The sequence shown here is derived from an EMBL/GenBank/DDBJ whole genome shotgun (WGS) entry which is preliminary data.</text>
</comment>
<sequence>MPGIEMGTWVTCWYENSRGDIVEVRFKVGRYTDSISELKESAKQACRYDAREKGWQFVSLASVKF</sequence>
<organism evidence="1">
    <name type="scientific">candidate division WS2 bacterium ADurb.Bin280</name>
    <dbReference type="NCBI Taxonomy" id="1852829"/>
    <lineage>
        <taxon>Bacteria</taxon>
        <taxon>candidate division WS2</taxon>
    </lineage>
</organism>
<reference evidence="1" key="1">
    <citation type="submission" date="2017-02" db="EMBL/GenBank/DDBJ databases">
        <title>Delving into the versatile metabolic prowess of the omnipresent phylum Bacteroidetes.</title>
        <authorList>
            <person name="Nobu M.K."/>
            <person name="Mei R."/>
            <person name="Narihiro T."/>
            <person name="Kuroda K."/>
            <person name="Liu W.-T."/>
        </authorList>
    </citation>
    <scope>NUCLEOTIDE SEQUENCE</scope>
    <source>
        <strain evidence="1">ADurb.Bin280</strain>
    </source>
</reference>
<dbReference type="EMBL" id="MWBO01000004">
    <property type="protein sequence ID" value="OQA53385.1"/>
    <property type="molecule type" value="Genomic_DNA"/>
</dbReference>
<evidence type="ECO:0000313" key="1">
    <source>
        <dbReference type="EMBL" id="OQA53385.1"/>
    </source>
</evidence>
<name>A0A1V5SG00_9BACT</name>